<dbReference type="InterPro" id="IPR011009">
    <property type="entry name" value="Kinase-like_dom_sf"/>
</dbReference>
<dbReference type="InterPro" id="IPR051334">
    <property type="entry name" value="SRPK"/>
</dbReference>
<evidence type="ECO:0000256" key="2">
    <source>
        <dbReference type="ARBA" id="ARBA00022527"/>
    </source>
</evidence>
<evidence type="ECO:0000313" key="11">
    <source>
        <dbReference type="Proteomes" id="UP001175211"/>
    </source>
</evidence>
<dbReference type="Gene3D" id="1.10.510.10">
    <property type="entry name" value="Transferase(Phosphotransferase) domain 1"/>
    <property type="match status" value="1"/>
</dbReference>
<dbReference type="GO" id="GO:0000245">
    <property type="term" value="P:spliceosomal complex assembly"/>
    <property type="evidence" value="ECO:0007669"/>
    <property type="project" value="TreeGrafter"/>
</dbReference>
<dbReference type="GeneID" id="85352200"/>
<comment type="caution">
    <text evidence="10">The sequence shown here is derived from an EMBL/GenBank/DDBJ whole genome shotgun (WGS) entry which is preliminary data.</text>
</comment>
<dbReference type="AlphaFoldDB" id="A0AA39MQF5"/>
<keyword evidence="3" id="KW-0808">Transferase</keyword>
<dbReference type="GO" id="GO:0005524">
    <property type="term" value="F:ATP binding"/>
    <property type="evidence" value="ECO:0007669"/>
    <property type="project" value="UniProtKB-KW"/>
</dbReference>
<dbReference type="Pfam" id="PF00069">
    <property type="entry name" value="Pkinase"/>
    <property type="match status" value="1"/>
</dbReference>
<dbReference type="GO" id="GO:0004674">
    <property type="term" value="F:protein serine/threonine kinase activity"/>
    <property type="evidence" value="ECO:0007669"/>
    <property type="project" value="UniProtKB-KW"/>
</dbReference>
<dbReference type="GO" id="GO:0005634">
    <property type="term" value="C:nucleus"/>
    <property type="evidence" value="ECO:0007669"/>
    <property type="project" value="TreeGrafter"/>
</dbReference>
<keyword evidence="11" id="KW-1185">Reference proteome</keyword>
<evidence type="ECO:0000259" key="9">
    <source>
        <dbReference type="PROSITE" id="PS50011"/>
    </source>
</evidence>
<dbReference type="InterPro" id="IPR008271">
    <property type="entry name" value="Ser/Thr_kinase_AS"/>
</dbReference>
<gene>
    <name evidence="10" type="ORF">EV420DRAFT_1315273</name>
</gene>
<evidence type="ECO:0000256" key="6">
    <source>
        <dbReference type="ARBA" id="ARBA00022840"/>
    </source>
</evidence>
<dbReference type="Proteomes" id="UP001175211">
    <property type="component" value="Unassembled WGS sequence"/>
</dbReference>
<proteinExistence type="predicted"/>
<evidence type="ECO:0000313" key="10">
    <source>
        <dbReference type="EMBL" id="KAK0442473.1"/>
    </source>
</evidence>
<organism evidence="10 11">
    <name type="scientific">Armillaria tabescens</name>
    <name type="common">Ringless honey mushroom</name>
    <name type="synonym">Agaricus tabescens</name>
    <dbReference type="NCBI Taxonomy" id="1929756"/>
    <lineage>
        <taxon>Eukaryota</taxon>
        <taxon>Fungi</taxon>
        <taxon>Dikarya</taxon>
        <taxon>Basidiomycota</taxon>
        <taxon>Agaricomycotina</taxon>
        <taxon>Agaricomycetes</taxon>
        <taxon>Agaricomycetidae</taxon>
        <taxon>Agaricales</taxon>
        <taxon>Marasmiineae</taxon>
        <taxon>Physalacriaceae</taxon>
        <taxon>Desarmillaria</taxon>
    </lineage>
</organism>
<dbReference type="EMBL" id="JAUEPS010000064">
    <property type="protein sequence ID" value="KAK0442473.1"/>
    <property type="molecule type" value="Genomic_DNA"/>
</dbReference>
<name>A0AA39MQF5_ARMTA</name>
<dbReference type="SMART" id="SM00220">
    <property type="entry name" value="S_TKc"/>
    <property type="match status" value="1"/>
</dbReference>
<keyword evidence="4" id="KW-0547">Nucleotide-binding</keyword>
<dbReference type="PANTHER" id="PTHR47634">
    <property type="entry name" value="PROTEIN KINASE DOMAIN-CONTAINING PROTEIN-RELATED"/>
    <property type="match status" value="1"/>
</dbReference>
<dbReference type="PROSITE" id="PS00108">
    <property type="entry name" value="PROTEIN_KINASE_ST"/>
    <property type="match status" value="1"/>
</dbReference>
<evidence type="ECO:0000256" key="3">
    <source>
        <dbReference type="ARBA" id="ARBA00022679"/>
    </source>
</evidence>
<dbReference type="PANTHER" id="PTHR47634:SF9">
    <property type="entry name" value="PROTEIN KINASE DOMAIN-CONTAINING PROTEIN-RELATED"/>
    <property type="match status" value="1"/>
</dbReference>
<dbReference type="InterPro" id="IPR000719">
    <property type="entry name" value="Prot_kinase_dom"/>
</dbReference>
<evidence type="ECO:0000256" key="5">
    <source>
        <dbReference type="ARBA" id="ARBA00022777"/>
    </source>
</evidence>
<dbReference type="GO" id="GO:0050684">
    <property type="term" value="P:regulation of mRNA processing"/>
    <property type="evidence" value="ECO:0007669"/>
    <property type="project" value="TreeGrafter"/>
</dbReference>
<evidence type="ECO:0000256" key="7">
    <source>
        <dbReference type="ARBA" id="ARBA00047899"/>
    </source>
</evidence>
<dbReference type="EC" id="2.7.11.1" evidence="1"/>
<comment type="catalytic activity">
    <reaction evidence="8">
        <text>L-seryl-[protein] + ATP = O-phospho-L-seryl-[protein] + ADP + H(+)</text>
        <dbReference type="Rhea" id="RHEA:17989"/>
        <dbReference type="Rhea" id="RHEA-COMP:9863"/>
        <dbReference type="Rhea" id="RHEA-COMP:11604"/>
        <dbReference type="ChEBI" id="CHEBI:15378"/>
        <dbReference type="ChEBI" id="CHEBI:29999"/>
        <dbReference type="ChEBI" id="CHEBI:30616"/>
        <dbReference type="ChEBI" id="CHEBI:83421"/>
        <dbReference type="ChEBI" id="CHEBI:456216"/>
        <dbReference type="EC" id="2.7.11.1"/>
    </reaction>
</comment>
<keyword evidence="6" id="KW-0067">ATP-binding</keyword>
<dbReference type="GO" id="GO:0005737">
    <property type="term" value="C:cytoplasm"/>
    <property type="evidence" value="ECO:0007669"/>
    <property type="project" value="TreeGrafter"/>
</dbReference>
<sequence>MLSSIRRFLTSKLPGKSTSTPQVLLHPAREGDVLNNQYSITRGLGEGFGTRSTIWLSKDAVTGHDVVLKITGADSTDAGKYSQLEVSFLQKVREARGANEQQHVIRMLDNFSLSSSFGTHSCLVLEVLSMSLEELTRKTLPNKFPIPMCKQIIKQLLLGLDFLHRECGIVHTDLKLDNLLLRMEDTKGISLPGASESPAIDLSRVSLGPSAVVISDLGVASKIESPFNGVIRPYASRAPEIYLGIPYGPPADIWNLGCLVRSNVFSRDVLLALQSPATSRWSRDDDMSGQMLSVNGLTTFSVDVLARGRFSLPVFRHHRPGKFLKYNIIPTDLRTMVQTRFPLNPEDEPDLFADMLSRMLRLRPEDRESAKELLSHPWLQDV</sequence>
<dbReference type="Gene3D" id="3.30.200.20">
    <property type="entry name" value="Phosphorylase Kinase, domain 1"/>
    <property type="match status" value="1"/>
</dbReference>
<dbReference type="RefSeq" id="XP_060324291.1">
    <property type="nucleotide sequence ID" value="XM_060468652.1"/>
</dbReference>
<evidence type="ECO:0000256" key="1">
    <source>
        <dbReference type="ARBA" id="ARBA00012513"/>
    </source>
</evidence>
<comment type="catalytic activity">
    <reaction evidence="7">
        <text>L-threonyl-[protein] + ATP = O-phospho-L-threonyl-[protein] + ADP + H(+)</text>
        <dbReference type="Rhea" id="RHEA:46608"/>
        <dbReference type="Rhea" id="RHEA-COMP:11060"/>
        <dbReference type="Rhea" id="RHEA-COMP:11605"/>
        <dbReference type="ChEBI" id="CHEBI:15378"/>
        <dbReference type="ChEBI" id="CHEBI:30013"/>
        <dbReference type="ChEBI" id="CHEBI:30616"/>
        <dbReference type="ChEBI" id="CHEBI:61977"/>
        <dbReference type="ChEBI" id="CHEBI:456216"/>
        <dbReference type="EC" id="2.7.11.1"/>
    </reaction>
</comment>
<dbReference type="PROSITE" id="PS50011">
    <property type="entry name" value="PROTEIN_KINASE_DOM"/>
    <property type="match status" value="1"/>
</dbReference>
<protein>
    <recommendedName>
        <fullName evidence="1">non-specific serine/threonine protein kinase</fullName>
        <ecNumber evidence="1">2.7.11.1</ecNumber>
    </recommendedName>
</protein>
<evidence type="ECO:0000256" key="8">
    <source>
        <dbReference type="ARBA" id="ARBA00048679"/>
    </source>
</evidence>
<evidence type="ECO:0000256" key="4">
    <source>
        <dbReference type="ARBA" id="ARBA00022741"/>
    </source>
</evidence>
<keyword evidence="5 10" id="KW-0418">Kinase</keyword>
<accession>A0AA39MQF5</accession>
<feature type="domain" description="Protein kinase" evidence="9">
    <location>
        <begin position="38"/>
        <end position="379"/>
    </location>
</feature>
<keyword evidence="2" id="KW-0723">Serine/threonine-protein kinase</keyword>
<dbReference type="SUPFAM" id="SSF56112">
    <property type="entry name" value="Protein kinase-like (PK-like)"/>
    <property type="match status" value="1"/>
</dbReference>
<reference evidence="10" key="1">
    <citation type="submission" date="2023-06" db="EMBL/GenBank/DDBJ databases">
        <authorList>
            <consortium name="Lawrence Berkeley National Laboratory"/>
            <person name="Ahrendt S."/>
            <person name="Sahu N."/>
            <person name="Indic B."/>
            <person name="Wong-Bajracharya J."/>
            <person name="Merenyi Z."/>
            <person name="Ke H.-M."/>
            <person name="Monk M."/>
            <person name="Kocsube S."/>
            <person name="Drula E."/>
            <person name="Lipzen A."/>
            <person name="Balint B."/>
            <person name="Henrissat B."/>
            <person name="Andreopoulos B."/>
            <person name="Martin F.M."/>
            <person name="Harder C.B."/>
            <person name="Rigling D."/>
            <person name="Ford K.L."/>
            <person name="Foster G.D."/>
            <person name="Pangilinan J."/>
            <person name="Papanicolaou A."/>
            <person name="Barry K."/>
            <person name="LaButti K."/>
            <person name="Viragh M."/>
            <person name="Koriabine M."/>
            <person name="Yan M."/>
            <person name="Riley R."/>
            <person name="Champramary S."/>
            <person name="Plett K.L."/>
            <person name="Tsai I.J."/>
            <person name="Slot J."/>
            <person name="Sipos G."/>
            <person name="Plett J."/>
            <person name="Nagy L.G."/>
            <person name="Grigoriev I.V."/>
        </authorList>
    </citation>
    <scope>NUCLEOTIDE SEQUENCE</scope>
    <source>
        <strain evidence="10">CCBAS 213</strain>
    </source>
</reference>